<dbReference type="PANTHER" id="PTHR46796">
    <property type="entry name" value="HTH-TYPE TRANSCRIPTIONAL ACTIVATOR RHAS-RELATED"/>
    <property type="match status" value="1"/>
</dbReference>
<dbReference type="PROSITE" id="PS01124">
    <property type="entry name" value="HTH_ARAC_FAMILY_2"/>
    <property type="match status" value="1"/>
</dbReference>
<reference evidence="5 6" key="1">
    <citation type="submission" date="2020-08" db="EMBL/GenBank/DDBJ databases">
        <title>Genomic Encyclopedia of Type Strains, Phase IV (KMG-IV): sequencing the most valuable type-strain genomes for metagenomic binning, comparative biology and taxonomic classification.</title>
        <authorList>
            <person name="Goeker M."/>
        </authorList>
    </citation>
    <scope>NUCLEOTIDE SEQUENCE [LARGE SCALE GENOMIC DNA]</scope>
    <source>
        <strain evidence="5 6">DSM 101535</strain>
    </source>
</reference>
<evidence type="ECO:0000256" key="3">
    <source>
        <dbReference type="ARBA" id="ARBA00023163"/>
    </source>
</evidence>
<name>A0ABR6N9V7_9SPHN</name>
<evidence type="ECO:0000256" key="2">
    <source>
        <dbReference type="ARBA" id="ARBA00023125"/>
    </source>
</evidence>
<dbReference type="Gene3D" id="1.10.10.60">
    <property type="entry name" value="Homeodomain-like"/>
    <property type="match status" value="2"/>
</dbReference>
<dbReference type="SUPFAM" id="SSF46689">
    <property type="entry name" value="Homeodomain-like"/>
    <property type="match status" value="2"/>
</dbReference>
<dbReference type="InterPro" id="IPR009057">
    <property type="entry name" value="Homeodomain-like_sf"/>
</dbReference>
<keyword evidence="2" id="KW-0238">DNA-binding</keyword>
<dbReference type="Pfam" id="PF12833">
    <property type="entry name" value="HTH_18"/>
    <property type="match status" value="1"/>
</dbReference>
<dbReference type="EMBL" id="JACIJN010000008">
    <property type="protein sequence ID" value="MBB5726537.1"/>
    <property type="molecule type" value="Genomic_DNA"/>
</dbReference>
<comment type="caution">
    <text evidence="5">The sequence shown here is derived from an EMBL/GenBank/DDBJ whole genome shotgun (WGS) entry which is preliminary data.</text>
</comment>
<dbReference type="InterPro" id="IPR050204">
    <property type="entry name" value="AraC_XylS_family_regulators"/>
</dbReference>
<evidence type="ECO:0000256" key="1">
    <source>
        <dbReference type="ARBA" id="ARBA00023015"/>
    </source>
</evidence>
<dbReference type="RefSeq" id="WP_184038039.1">
    <property type="nucleotide sequence ID" value="NZ_BAABAR010000019.1"/>
</dbReference>
<keyword evidence="1" id="KW-0805">Transcription regulation</keyword>
<dbReference type="PRINTS" id="PR00032">
    <property type="entry name" value="HTHARAC"/>
</dbReference>
<sequence>MLVTQLQSATDRSDPGFIAAALAEQAVIARHVGSGGATHRLQSQSGLLVHARYSGFEGPIENGPHLRIGLCVGAGTRLVQRAGTTRLEGVWRRGTLTITPPDCQGHAACGAAEMIGLAIVPNTAILATAIEIDRLHDLASRFHDDALIVSVLTALHHEADAHGTETAFFEHGIALVLNRLNALHGTLPARPTIRPLSQARYDRLVEQVRGRLGDDLSVAELAAAAGMDPSGFSRALGARTGLAPFAWLTRCRMEEAARLLAAGLPVTQVASRVGYANASKFAASFRRSHGIVPSRWRADA</sequence>
<evidence type="ECO:0000313" key="6">
    <source>
        <dbReference type="Proteomes" id="UP000560131"/>
    </source>
</evidence>
<dbReference type="Proteomes" id="UP000560131">
    <property type="component" value="Unassembled WGS sequence"/>
</dbReference>
<feature type="domain" description="HTH araC/xylS-type" evidence="4">
    <location>
        <begin position="202"/>
        <end position="299"/>
    </location>
</feature>
<proteinExistence type="predicted"/>
<protein>
    <submittedName>
        <fullName evidence="5">AraC family transcriptional regulator</fullName>
    </submittedName>
</protein>
<organism evidence="5 6">
    <name type="scientific">Sphingomonas endophytica</name>
    <dbReference type="NCBI Taxonomy" id="869719"/>
    <lineage>
        <taxon>Bacteria</taxon>
        <taxon>Pseudomonadati</taxon>
        <taxon>Pseudomonadota</taxon>
        <taxon>Alphaproteobacteria</taxon>
        <taxon>Sphingomonadales</taxon>
        <taxon>Sphingomonadaceae</taxon>
        <taxon>Sphingomonas</taxon>
    </lineage>
</organism>
<keyword evidence="3" id="KW-0804">Transcription</keyword>
<evidence type="ECO:0000313" key="5">
    <source>
        <dbReference type="EMBL" id="MBB5726537.1"/>
    </source>
</evidence>
<dbReference type="InterPro" id="IPR020449">
    <property type="entry name" value="Tscrpt_reg_AraC-type_HTH"/>
</dbReference>
<dbReference type="InterPro" id="IPR018060">
    <property type="entry name" value="HTH_AraC"/>
</dbReference>
<dbReference type="SMART" id="SM00342">
    <property type="entry name" value="HTH_ARAC"/>
    <property type="match status" value="1"/>
</dbReference>
<gene>
    <name evidence="5" type="ORF">FHS97_002480</name>
</gene>
<keyword evidence="6" id="KW-1185">Reference proteome</keyword>
<evidence type="ECO:0000259" key="4">
    <source>
        <dbReference type="PROSITE" id="PS01124"/>
    </source>
</evidence>
<accession>A0ABR6N9V7</accession>